<evidence type="ECO:0000313" key="5">
    <source>
        <dbReference type="EMBL" id="KMS96446.1"/>
    </source>
</evidence>
<dbReference type="InterPro" id="IPR013320">
    <property type="entry name" value="ConA-like_dom_sf"/>
</dbReference>
<gene>
    <name evidence="5" type="ORF">BVRB_9g225000</name>
</gene>
<dbReference type="SUPFAM" id="SSF49899">
    <property type="entry name" value="Concanavalin A-like lectins/glucanases"/>
    <property type="match status" value="1"/>
</dbReference>
<evidence type="ECO:0000256" key="1">
    <source>
        <dbReference type="ARBA" id="ARBA00007606"/>
    </source>
</evidence>
<dbReference type="GO" id="GO:0030246">
    <property type="term" value="F:carbohydrate binding"/>
    <property type="evidence" value="ECO:0007669"/>
    <property type="project" value="UniProtKB-KW"/>
</dbReference>
<dbReference type="InterPro" id="IPR053761">
    <property type="entry name" value="Leguminous_Lectin_Domain_sf"/>
</dbReference>
<feature type="domain" description="Legume lectin" evidence="4">
    <location>
        <begin position="31"/>
        <end position="192"/>
    </location>
</feature>
<evidence type="ECO:0000256" key="3">
    <source>
        <dbReference type="SAM" id="SignalP"/>
    </source>
</evidence>
<dbReference type="Proteomes" id="UP000035740">
    <property type="component" value="Unassembled WGS sequence"/>
</dbReference>
<dbReference type="Gene3D" id="2.60.40.4220">
    <property type="match status" value="1"/>
</dbReference>
<evidence type="ECO:0000313" key="6">
    <source>
        <dbReference type="Proteomes" id="UP000035740"/>
    </source>
</evidence>
<dbReference type="Gene3D" id="2.60.120.200">
    <property type="match status" value="1"/>
</dbReference>
<keyword evidence="3" id="KW-0732">Signal</keyword>
<dbReference type="OrthoDB" id="2019747at2759"/>
<keyword evidence="6" id="KW-1185">Reference proteome</keyword>
<dbReference type="OMA" id="RIFLFCN"/>
<dbReference type="PANTHER" id="PTHR32401">
    <property type="entry name" value="CONCANAVALIN A-LIKE LECTIN FAMILY PROTEIN"/>
    <property type="match status" value="1"/>
</dbReference>
<sequence>MASKIFNYFLSLYILEFLFVSALLSAHSSPSFNFEKFHKDCIRFNSEIGVHLNAMLDVEGSFIKMTQPWNLSVGVVTYKQPIKLMEHNNFTRKGSFSTHFSFSMSPGKNDYGTLFRLSLNGYLSKHLTRAFVAVQIDTNYDPKFGDLNHVAILVNRPAAVNRVANRYVKLELNTGKRLQCWLDYERARNKLKSGLLNGVRKGLLIPCYVAL</sequence>
<dbReference type="PANTHER" id="PTHR32401:SF16">
    <property type="entry name" value="CONCANAVALIN A-LIKE LECTIN FAMILY PROTEIN"/>
    <property type="match status" value="1"/>
</dbReference>
<dbReference type="InterPro" id="IPR001220">
    <property type="entry name" value="Legume_lectin_dom"/>
</dbReference>
<dbReference type="EMBL" id="KQ090378">
    <property type="protein sequence ID" value="KMS96446.1"/>
    <property type="molecule type" value="Genomic_DNA"/>
</dbReference>
<reference evidence="5 6" key="1">
    <citation type="journal article" date="2014" name="Nature">
        <title>The genome of the recently domesticated crop plant sugar beet (Beta vulgaris).</title>
        <authorList>
            <person name="Dohm J.C."/>
            <person name="Minoche A.E."/>
            <person name="Holtgrawe D."/>
            <person name="Capella-Gutierrez S."/>
            <person name="Zakrzewski F."/>
            <person name="Tafer H."/>
            <person name="Rupp O."/>
            <person name="Sorensen T.R."/>
            <person name="Stracke R."/>
            <person name="Reinhardt R."/>
            <person name="Goesmann A."/>
            <person name="Kraft T."/>
            <person name="Schulz B."/>
            <person name="Stadler P.F."/>
            <person name="Schmidt T."/>
            <person name="Gabaldon T."/>
            <person name="Lehrach H."/>
            <person name="Weisshaar B."/>
            <person name="Himmelbauer H."/>
        </authorList>
    </citation>
    <scope>NUCLEOTIDE SEQUENCE [LARGE SCALE GENOMIC DNA]</scope>
    <source>
        <tissue evidence="5">Taproot</tissue>
    </source>
</reference>
<organism evidence="5 6">
    <name type="scientific">Beta vulgaris subsp. vulgaris</name>
    <name type="common">Beet</name>
    <dbReference type="NCBI Taxonomy" id="3555"/>
    <lineage>
        <taxon>Eukaryota</taxon>
        <taxon>Viridiplantae</taxon>
        <taxon>Streptophyta</taxon>
        <taxon>Embryophyta</taxon>
        <taxon>Tracheophyta</taxon>
        <taxon>Spermatophyta</taxon>
        <taxon>Magnoliopsida</taxon>
        <taxon>eudicotyledons</taxon>
        <taxon>Gunneridae</taxon>
        <taxon>Pentapetalae</taxon>
        <taxon>Caryophyllales</taxon>
        <taxon>Chenopodiaceae</taxon>
        <taxon>Betoideae</taxon>
        <taxon>Beta</taxon>
    </lineage>
</organism>
<dbReference type="Pfam" id="PF00139">
    <property type="entry name" value="Lectin_legB"/>
    <property type="match status" value="1"/>
</dbReference>
<evidence type="ECO:0000259" key="4">
    <source>
        <dbReference type="Pfam" id="PF00139"/>
    </source>
</evidence>
<evidence type="ECO:0000256" key="2">
    <source>
        <dbReference type="ARBA" id="ARBA00022734"/>
    </source>
</evidence>
<proteinExistence type="inferred from homology"/>
<dbReference type="Gramene" id="KMS96446">
    <property type="protein sequence ID" value="KMS96446"/>
    <property type="gene ID" value="BVRB_9g225000"/>
</dbReference>
<feature type="signal peptide" evidence="3">
    <location>
        <begin position="1"/>
        <end position="28"/>
    </location>
</feature>
<protein>
    <recommendedName>
        <fullName evidence="4">Legume lectin domain-containing protein</fullName>
    </recommendedName>
</protein>
<dbReference type="InterPro" id="IPR050258">
    <property type="entry name" value="Leguminous_Lectin"/>
</dbReference>
<dbReference type="AlphaFoldDB" id="A0A0J8B617"/>
<name>A0A0J8B617_BETVV</name>
<keyword evidence="2" id="KW-0430">Lectin</keyword>
<comment type="similarity">
    <text evidence="1">Belongs to the leguminous lectin family.</text>
</comment>
<accession>A0A0J8B617</accession>
<feature type="chain" id="PRO_5005294152" description="Legume lectin domain-containing protein" evidence="3">
    <location>
        <begin position="29"/>
        <end position="211"/>
    </location>
</feature>